<evidence type="ECO:0000259" key="1">
    <source>
        <dbReference type="Pfam" id="PF12146"/>
    </source>
</evidence>
<dbReference type="EMBL" id="CM035423">
    <property type="protein sequence ID" value="KAH7365734.1"/>
    <property type="molecule type" value="Genomic_DNA"/>
</dbReference>
<comment type="caution">
    <text evidence="2">The sequence shown here is derived from an EMBL/GenBank/DDBJ whole genome shotgun (WGS) entry which is preliminary data.</text>
</comment>
<keyword evidence="3" id="KW-1185">Reference proteome</keyword>
<dbReference type="Proteomes" id="UP000825935">
    <property type="component" value="Chromosome 18"/>
</dbReference>
<sequence length="331" mass="36508">MPCHPIEDANEDSIFGQLSAEKFYEKHGVQHAESWMTNGRGMRLFTQSWEPTRCSKRKGQILLLHGFAANSSWAVQLTGVGLAAQGFSVQALDHQGHGRSDGLRAHLPDLHAAVDDCAQFARSFRQATPKNEPLFFFGESLGGTMALLIHLEHPDIRCDGVVLVGAMCGISPSYMPPLPLRVMLRMAARLIPTLPIVPTQPIAELSFKEPWKLRLITKDPMGIGLRPRPATAQAFLDAISEITARAHEVTAPLLVVHGEKDVICDPEGVKVVYQKAASTDKTIKIYKGMWHQLVGEPKENIDMVFSDICQWLDARAVGHIFPSNLPENGQI</sequence>
<dbReference type="OrthoDB" id="2498029at2759"/>
<dbReference type="InterPro" id="IPR000073">
    <property type="entry name" value="AB_hydrolase_1"/>
</dbReference>
<evidence type="ECO:0000313" key="3">
    <source>
        <dbReference type="Proteomes" id="UP000825935"/>
    </source>
</evidence>
<organism evidence="2 3">
    <name type="scientific">Ceratopteris richardii</name>
    <name type="common">Triangle waterfern</name>
    <dbReference type="NCBI Taxonomy" id="49495"/>
    <lineage>
        <taxon>Eukaryota</taxon>
        <taxon>Viridiplantae</taxon>
        <taxon>Streptophyta</taxon>
        <taxon>Embryophyta</taxon>
        <taxon>Tracheophyta</taxon>
        <taxon>Polypodiopsida</taxon>
        <taxon>Polypodiidae</taxon>
        <taxon>Polypodiales</taxon>
        <taxon>Pteridineae</taxon>
        <taxon>Pteridaceae</taxon>
        <taxon>Parkerioideae</taxon>
        <taxon>Ceratopteris</taxon>
    </lineage>
</organism>
<protein>
    <recommendedName>
        <fullName evidence="1">Serine aminopeptidase S33 domain-containing protein</fullName>
    </recommendedName>
</protein>
<reference evidence="2" key="1">
    <citation type="submission" date="2021-08" db="EMBL/GenBank/DDBJ databases">
        <title>WGS assembly of Ceratopteris richardii.</title>
        <authorList>
            <person name="Marchant D.B."/>
            <person name="Chen G."/>
            <person name="Jenkins J."/>
            <person name="Shu S."/>
            <person name="Leebens-Mack J."/>
            <person name="Grimwood J."/>
            <person name="Schmutz J."/>
            <person name="Soltis P."/>
            <person name="Soltis D."/>
            <person name="Chen Z.-H."/>
        </authorList>
    </citation>
    <scope>NUCLEOTIDE SEQUENCE</scope>
    <source>
        <strain evidence="2">Whitten #5841</strain>
        <tissue evidence="2">Leaf</tissue>
    </source>
</reference>
<evidence type="ECO:0000313" key="2">
    <source>
        <dbReference type="EMBL" id="KAH7365734.1"/>
    </source>
</evidence>
<dbReference type="InterPro" id="IPR029058">
    <property type="entry name" value="AB_hydrolase_fold"/>
</dbReference>
<dbReference type="Gene3D" id="3.40.50.1820">
    <property type="entry name" value="alpha/beta hydrolase"/>
    <property type="match status" value="1"/>
</dbReference>
<dbReference type="OMA" id="HTLEFEP"/>
<proteinExistence type="predicted"/>
<dbReference type="InterPro" id="IPR022742">
    <property type="entry name" value="Hydrolase_4"/>
</dbReference>
<gene>
    <name evidence="2" type="ORF">KP509_18G043400</name>
</gene>
<accession>A0A8T2SPV8</accession>
<dbReference type="PRINTS" id="PR00111">
    <property type="entry name" value="ABHYDROLASE"/>
</dbReference>
<dbReference type="SUPFAM" id="SSF53474">
    <property type="entry name" value="alpha/beta-Hydrolases"/>
    <property type="match status" value="1"/>
</dbReference>
<dbReference type="Pfam" id="PF12146">
    <property type="entry name" value="Hydrolase_4"/>
    <property type="match status" value="1"/>
</dbReference>
<dbReference type="AlphaFoldDB" id="A0A8T2SPV8"/>
<dbReference type="PANTHER" id="PTHR11614">
    <property type="entry name" value="PHOSPHOLIPASE-RELATED"/>
    <property type="match status" value="1"/>
</dbReference>
<feature type="domain" description="Serine aminopeptidase S33" evidence="1">
    <location>
        <begin position="56"/>
        <end position="297"/>
    </location>
</feature>
<dbReference type="InterPro" id="IPR051044">
    <property type="entry name" value="MAG_DAG_Lipase"/>
</dbReference>
<name>A0A8T2SPV8_CERRI</name>